<dbReference type="GO" id="GO:0016020">
    <property type="term" value="C:membrane"/>
    <property type="evidence" value="ECO:0007669"/>
    <property type="project" value="UniProtKB-SubCell"/>
</dbReference>
<comment type="similarity">
    <text evidence="2 9">Belongs to the major facilitator superfamily. Sugar transporter (TC 2.A.1.1) family.</text>
</comment>
<dbReference type="InterPro" id="IPR005829">
    <property type="entry name" value="Sugar_transporter_CS"/>
</dbReference>
<comment type="subcellular location">
    <subcellularLocation>
        <location evidence="1">Membrane</location>
        <topology evidence="1">Multi-pass membrane protein</topology>
    </subcellularLocation>
</comment>
<feature type="domain" description="Major facilitator superfamily (MFS) profile" evidence="11">
    <location>
        <begin position="56"/>
        <end position="491"/>
    </location>
</feature>
<keyword evidence="3 9" id="KW-0813">Transport</keyword>
<name>A0ABC9F843_9POAL</name>
<sequence>MRTQGAGVAAGSGSLLDFFRRKSKYARMDDVLPQDPEDGGGISSVRGSSRRYVFACSVFASLNHVLLGYDIGVMSGCIIFIEKDLHITEVQQELLVGCLTFISLLGCLAGGRTSDAIGRKRTIGLAAAVFQAGAAIMTFAPSFATLMAGRLLAGVGIGFAVMVAPIYISEISPAMSRGSFASFPEIFGSLGILLGYVSNLAFAGLPDGVNWRVMLGAGVLPSVSIVFVIMVIPESPRWLVMQGRAADARAVLLRVTDSEEEAMARLVEIEQAAAARVANSGEAAWRELLRPSPVIRRMLVAGLGVQFLQQITAIDALVYYSPTIFRNAGMAAETQLLAATVAVGFCKTAFIVVAIVLVDRVGRKPLLYASTAGITACLSVLAASLALLERGALPAGAAAGLAVAAVCGFMTFFSVGIGPVNMVLSSEIFPLRLRAQAVGVGVALNRTTSGAVSMSFLSVCGAVSLAGAFAAFAAASALSVAFVHWFVPETRGKTLEQIESLFGGGGAALCEVEMELGKGELLEHKRLVSHASN</sequence>
<organism evidence="12 13">
    <name type="scientific">Urochloa decumbens</name>
    <dbReference type="NCBI Taxonomy" id="240449"/>
    <lineage>
        <taxon>Eukaryota</taxon>
        <taxon>Viridiplantae</taxon>
        <taxon>Streptophyta</taxon>
        <taxon>Embryophyta</taxon>
        <taxon>Tracheophyta</taxon>
        <taxon>Spermatophyta</taxon>
        <taxon>Magnoliopsida</taxon>
        <taxon>Liliopsida</taxon>
        <taxon>Poales</taxon>
        <taxon>Poaceae</taxon>
        <taxon>PACMAD clade</taxon>
        <taxon>Panicoideae</taxon>
        <taxon>Panicodae</taxon>
        <taxon>Paniceae</taxon>
        <taxon>Melinidinae</taxon>
        <taxon>Urochloa</taxon>
    </lineage>
</organism>
<dbReference type="InterPro" id="IPR003663">
    <property type="entry name" value="Sugar/inositol_transpt"/>
</dbReference>
<evidence type="ECO:0000256" key="4">
    <source>
        <dbReference type="ARBA" id="ARBA00022597"/>
    </source>
</evidence>
<dbReference type="InterPro" id="IPR050814">
    <property type="entry name" value="Myo-inositol_Transporter"/>
</dbReference>
<keyword evidence="6" id="KW-0769">Symport</keyword>
<reference evidence="12" key="1">
    <citation type="submission" date="2024-10" db="EMBL/GenBank/DDBJ databases">
        <authorList>
            <person name="Ryan C."/>
        </authorList>
    </citation>
    <scope>NUCLEOTIDE SEQUENCE [LARGE SCALE GENOMIC DNA]</scope>
</reference>
<gene>
    <name evidence="12" type="ORF">URODEC1_LOCUS103019</name>
</gene>
<evidence type="ECO:0000256" key="2">
    <source>
        <dbReference type="ARBA" id="ARBA00010992"/>
    </source>
</evidence>
<evidence type="ECO:0000256" key="6">
    <source>
        <dbReference type="ARBA" id="ARBA00022847"/>
    </source>
</evidence>
<dbReference type="PROSITE" id="PS00216">
    <property type="entry name" value="SUGAR_TRANSPORT_1"/>
    <property type="match status" value="2"/>
</dbReference>
<evidence type="ECO:0000259" key="11">
    <source>
        <dbReference type="PROSITE" id="PS50850"/>
    </source>
</evidence>
<feature type="transmembrane region" description="Helical" evidence="10">
    <location>
        <begin position="150"/>
        <end position="168"/>
    </location>
</feature>
<dbReference type="Pfam" id="PF00083">
    <property type="entry name" value="Sugar_tr"/>
    <property type="match status" value="1"/>
</dbReference>
<keyword evidence="8 10" id="KW-0472">Membrane</keyword>
<feature type="transmembrane region" description="Helical" evidence="10">
    <location>
        <begin position="123"/>
        <end position="144"/>
    </location>
</feature>
<dbReference type="Proteomes" id="UP001497457">
    <property type="component" value="Chromosome 5rd"/>
</dbReference>
<evidence type="ECO:0000256" key="1">
    <source>
        <dbReference type="ARBA" id="ARBA00004141"/>
    </source>
</evidence>
<dbReference type="PROSITE" id="PS00217">
    <property type="entry name" value="SUGAR_TRANSPORT_2"/>
    <property type="match status" value="1"/>
</dbReference>
<feature type="transmembrane region" description="Helical" evidence="10">
    <location>
        <begin position="211"/>
        <end position="232"/>
    </location>
</feature>
<keyword evidence="4" id="KW-0762">Sugar transport</keyword>
<dbReference type="EMBL" id="OZ075115">
    <property type="protein sequence ID" value="CAL5070822.1"/>
    <property type="molecule type" value="Genomic_DNA"/>
</dbReference>
<dbReference type="GO" id="GO:0015293">
    <property type="term" value="F:symporter activity"/>
    <property type="evidence" value="ECO:0007669"/>
    <property type="project" value="UniProtKB-KW"/>
</dbReference>
<dbReference type="NCBIfam" id="TIGR00879">
    <property type="entry name" value="SP"/>
    <property type="match status" value="1"/>
</dbReference>
<feature type="transmembrane region" description="Helical" evidence="10">
    <location>
        <begin position="365"/>
        <end position="388"/>
    </location>
</feature>
<keyword evidence="7 10" id="KW-1133">Transmembrane helix</keyword>
<dbReference type="InterPro" id="IPR036259">
    <property type="entry name" value="MFS_trans_sf"/>
</dbReference>
<feature type="transmembrane region" description="Helical" evidence="10">
    <location>
        <begin position="336"/>
        <end position="358"/>
    </location>
</feature>
<feature type="transmembrane region" description="Helical" evidence="10">
    <location>
        <begin position="298"/>
        <end position="320"/>
    </location>
</feature>
<accession>A0ABC9F843</accession>
<keyword evidence="13" id="KW-1185">Reference proteome</keyword>
<feature type="transmembrane region" description="Helical" evidence="10">
    <location>
        <begin position="180"/>
        <end position="205"/>
    </location>
</feature>
<evidence type="ECO:0000313" key="13">
    <source>
        <dbReference type="Proteomes" id="UP001497457"/>
    </source>
</evidence>
<dbReference type="FunFam" id="1.20.1250.20:FF:000025">
    <property type="entry name" value="probable polyol transporter 4"/>
    <property type="match status" value="1"/>
</dbReference>
<dbReference type="InterPro" id="IPR005828">
    <property type="entry name" value="MFS_sugar_transport-like"/>
</dbReference>
<feature type="transmembrane region" description="Helical" evidence="10">
    <location>
        <begin position="456"/>
        <end position="487"/>
    </location>
</feature>
<dbReference type="PANTHER" id="PTHR48020:SF49">
    <property type="entry name" value="SUGAR TRANSPORTER"/>
    <property type="match status" value="1"/>
</dbReference>
<proteinExistence type="inferred from homology"/>
<dbReference type="SUPFAM" id="SSF103473">
    <property type="entry name" value="MFS general substrate transporter"/>
    <property type="match status" value="1"/>
</dbReference>
<evidence type="ECO:0000256" key="5">
    <source>
        <dbReference type="ARBA" id="ARBA00022692"/>
    </source>
</evidence>
<evidence type="ECO:0000256" key="8">
    <source>
        <dbReference type="ARBA" id="ARBA00023136"/>
    </source>
</evidence>
<feature type="transmembrane region" description="Helical" evidence="10">
    <location>
        <begin position="93"/>
        <end position="111"/>
    </location>
</feature>
<dbReference type="InterPro" id="IPR020846">
    <property type="entry name" value="MFS_dom"/>
</dbReference>
<dbReference type="PRINTS" id="PR00171">
    <property type="entry name" value="SUGRTRNSPORT"/>
</dbReference>
<dbReference type="AlphaFoldDB" id="A0ABC9F843"/>
<dbReference type="PANTHER" id="PTHR48020">
    <property type="entry name" value="PROTON MYO-INOSITOL COTRANSPORTER"/>
    <property type="match status" value="1"/>
</dbReference>
<feature type="transmembrane region" description="Helical" evidence="10">
    <location>
        <begin position="400"/>
        <end position="424"/>
    </location>
</feature>
<evidence type="ECO:0000256" key="3">
    <source>
        <dbReference type="ARBA" id="ARBA00022448"/>
    </source>
</evidence>
<evidence type="ECO:0000313" key="12">
    <source>
        <dbReference type="EMBL" id="CAL5070822.1"/>
    </source>
</evidence>
<evidence type="ECO:0000256" key="10">
    <source>
        <dbReference type="SAM" id="Phobius"/>
    </source>
</evidence>
<dbReference type="PROSITE" id="PS50850">
    <property type="entry name" value="MFS"/>
    <property type="match status" value="1"/>
</dbReference>
<evidence type="ECO:0000256" key="9">
    <source>
        <dbReference type="RuleBase" id="RU003346"/>
    </source>
</evidence>
<feature type="transmembrane region" description="Helical" evidence="10">
    <location>
        <begin position="52"/>
        <end position="81"/>
    </location>
</feature>
<protein>
    <recommendedName>
        <fullName evidence="11">Major facilitator superfamily (MFS) profile domain-containing protein</fullName>
    </recommendedName>
</protein>
<keyword evidence="5 10" id="KW-0812">Transmembrane</keyword>
<dbReference type="Gene3D" id="1.20.1250.20">
    <property type="entry name" value="MFS general substrate transporter like domains"/>
    <property type="match status" value="1"/>
</dbReference>
<evidence type="ECO:0000256" key="7">
    <source>
        <dbReference type="ARBA" id="ARBA00022989"/>
    </source>
</evidence>